<gene>
    <name evidence="3" type="ORF">ACFFIA_19110</name>
</gene>
<evidence type="ECO:0000259" key="1">
    <source>
        <dbReference type="Pfam" id="PF00501"/>
    </source>
</evidence>
<dbReference type="Pfam" id="PF00501">
    <property type="entry name" value="AMP-binding"/>
    <property type="match status" value="1"/>
</dbReference>
<feature type="domain" description="AMP-binding enzyme C-terminal" evidence="2">
    <location>
        <begin position="404"/>
        <end position="477"/>
    </location>
</feature>
<dbReference type="Proteomes" id="UP001589867">
    <property type="component" value="Unassembled WGS sequence"/>
</dbReference>
<dbReference type="Pfam" id="PF13193">
    <property type="entry name" value="AMP-binding_C"/>
    <property type="match status" value="1"/>
</dbReference>
<protein>
    <submittedName>
        <fullName evidence="3">Class I adenylate-forming enzyme family protein</fullName>
    </submittedName>
</protein>
<evidence type="ECO:0000313" key="3">
    <source>
        <dbReference type="EMBL" id="MFC0529771.1"/>
    </source>
</evidence>
<dbReference type="InterPro" id="IPR042099">
    <property type="entry name" value="ANL_N_sf"/>
</dbReference>
<dbReference type="InterPro" id="IPR020845">
    <property type="entry name" value="AMP-binding_CS"/>
</dbReference>
<dbReference type="InterPro" id="IPR000873">
    <property type="entry name" value="AMP-dep_synth/lig_dom"/>
</dbReference>
<dbReference type="PANTHER" id="PTHR43767:SF1">
    <property type="entry name" value="NONRIBOSOMAL PEPTIDE SYNTHASE PES1 (EUROFUNG)-RELATED"/>
    <property type="match status" value="1"/>
</dbReference>
<dbReference type="InterPro" id="IPR050237">
    <property type="entry name" value="ATP-dep_AMP-bd_enzyme"/>
</dbReference>
<dbReference type="InterPro" id="IPR025110">
    <property type="entry name" value="AMP-bd_C"/>
</dbReference>
<dbReference type="InterPro" id="IPR045851">
    <property type="entry name" value="AMP-bd_C_sf"/>
</dbReference>
<accession>A0ABV6M529</accession>
<comment type="caution">
    <text evidence="3">The sequence shown here is derived from an EMBL/GenBank/DDBJ whole genome shotgun (WGS) entry which is preliminary data.</text>
</comment>
<dbReference type="EMBL" id="JBHLUH010000039">
    <property type="protein sequence ID" value="MFC0529771.1"/>
    <property type="molecule type" value="Genomic_DNA"/>
</dbReference>
<dbReference type="SUPFAM" id="SSF56801">
    <property type="entry name" value="Acetyl-CoA synthetase-like"/>
    <property type="match status" value="1"/>
</dbReference>
<name>A0ABV6M529_9ACTN</name>
<sequence length="498" mass="52395">MFPAVVERLELNARLFPERLAYDDAARAVSWSAAVEEIAAIDTGLRRAGVRPGARVGLLLDNSVDSILALLAVWRGGAVAVVVNPRIDVSAVVEQLATAEATVIAAPPSLRDLATSLGTVTGIDVAPDLAALRTTRPSAEPVVAAPDDHALISFTSGTTGKPKGTLMSYRNLAVRGGTYAVAGALCSRDHGLISTPLCMAGSLNLSLLPYLYGAAACFITPETAGPALVDIVASRGITTMFMVPVVSRRLAEAATRAQLASVRFLMSSGAELPADLLDDLTDRLGIDVHEAAGTSETAGGLYITQPERAMHRRSAGRAIGSYWVEIRDPATGEPVPPETQGEIVIGGVAVGVGYLDGGDVLPFPPTGSATGDIGYQDHDGYVYVTGRIKDTIVTGGQNVYPIDVEEVLRGIPRVREVVVLGCPDPTWGEAVCAVIVPDGAAPEFADIVTRAREKLAGYQVPKRIAIVDELPYTTMGKLDRKALKANWQRLDWQSGSGR</sequence>
<dbReference type="PANTHER" id="PTHR43767">
    <property type="entry name" value="LONG-CHAIN-FATTY-ACID--COA LIGASE"/>
    <property type="match status" value="1"/>
</dbReference>
<feature type="domain" description="AMP-dependent synthetase/ligase" evidence="1">
    <location>
        <begin position="10"/>
        <end position="355"/>
    </location>
</feature>
<dbReference type="RefSeq" id="WP_377252832.1">
    <property type="nucleotide sequence ID" value="NZ_JBHLUH010000039.1"/>
</dbReference>
<dbReference type="PROSITE" id="PS00455">
    <property type="entry name" value="AMP_BINDING"/>
    <property type="match status" value="1"/>
</dbReference>
<organism evidence="3 4">
    <name type="scientific">Phytohabitans kaempferiae</name>
    <dbReference type="NCBI Taxonomy" id="1620943"/>
    <lineage>
        <taxon>Bacteria</taxon>
        <taxon>Bacillati</taxon>
        <taxon>Actinomycetota</taxon>
        <taxon>Actinomycetes</taxon>
        <taxon>Micromonosporales</taxon>
        <taxon>Micromonosporaceae</taxon>
    </lineage>
</organism>
<evidence type="ECO:0000313" key="4">
    <source>
        <dbReference type="Proteomes" id="UP001589867"/>
    </source>
</evidence>
<dbReference type="Gene3D" id="3.30.300.30">
    <property type="match status" value="1"/>
</dbReference>
<proteinExistence type="predicted"/>
<reference evidence="3 4" key="1">
    <citation type="submission" date="2024-09" db="EMBL/GenBank/DDBJ databases">
        <authorList>
            <person name="Sun Q."/>
            <person name="Mori K."/>
        </authorList>
    </citation>
    <scope>NUCLEOTIDE SEQUENCE [LARGE SCALE GENOMIC DNA]</scope>
    <source>
        <strain evidence="3 4">TBRC 3947</strain>
    </source>
</reference>
<keyword evidence="4" id="KW-1185">Reference proteome</keyword>
<dbReference type="Gene3D" id="3.40.50.12780">
    <property type="entry name" value="N-terminal domain of ligase-like"/>
    <property type="match status" value="1"/>
</dbReference>
<evidence type="ECO:0000259" key="2">
    <source>
        <dbReference type="Pfam" id="PF13193"/>
    </source>
</evidence>